<protein>
    <submittedName>
        <fullName evidence="1">Uncharacterized protein</fullName>
    </submittedName>
</protein>
<dbReference type="Gramene" id="KMS65379">
    <property type="protein sequence ID" value="KMS65379"/>
    <property type="gene ID" value="BVRB_036580"/>
</dbReference>
<accession>A0A0J7YPB6</accession>
<dbReference type="AlphaFoldDB" id="A0A0J7YPB6"/>
<dbReference type="EMBL" id="KQ109663">
    <property type="protein sequence ID" value="KMS65379.1"/>
    <property type="molecule type" value="Genomic_DNA"/>
</dbReference>
<evidence type="ECO:0000313" key="1">
    <source>
        <dbReference type="EMBL" id="KMS65379.1"/>
    </source>
</evidence>
<keyword evidence="2" id="KW-1185">Reference proteome</keyword>
<dbReference type="Proteomes" id="UP000035740">
    <property type="component" value="Unassembled WGS sequence"/>
</dbReference>
<gene>
    <name evidence="1" type="ORF">BVRB_036580</name>
</gene>
<evidence type="ECO:0000313" key="2">
    <source>
        <dbReference type="Proteomes" id="UP000035740"/>
    </source>
</evidence>
<sequence length="101" mass="10851">RRSAGRIGRHNFLNDILWRAINRANIPAVKEPQGLIRSDGKRPDGVTQIPWSEGKCATWDVTVTDTLAASNVSSSISAAGSAAEAAASKKLQKYSELMSKV</sequence>
<reference evidence="1 2" key="1">
    <citation type="journal article" date="2014" name="Nature">
        <title>The genome of the recently domesticated crop plant sugar beet (Beta vulgaris).</title>
        <authorList>
            <person name="Dohm J.C."/>
            <person name="Minoche A.E."/>
            <person name="Holtgrawe D."/>
            <person name="Capella-Gutierrez S."/>
            <person name="Zakrzewski F."/>
            <person name="Tafer H."/>
            <person name="Rupp O."/>
            <person name="Sorensen T.R."/>
            <person name="Stracke R."/>
            <person name="Reinhardt R."/>
            <person name="Goesmann A."/>
            <person name="Kraft T."/>
            <person name="Schulz B."/>
            <person name="Stadler P.F."/>
            <person name="Schmidt T."/>
            <person name="Gabaldon T."/>
            <person name="Lehrach H."/>
            <person name="Weisshaar B."/>
            <person name="Himmelbauer H."/>
        </authorList>
    </citation>
    <scope>NUCLEOTIDE SEQUENCE [LARGE SCALE GENOMIC DNA]</scope>
    <source>
        <tissue evidence="1">Taproot</tissue>
    </source>
</reference>
<organism evidence="1 2">
    <name type="scientific">Beta vulgaris subsp. vulgaris</name>
    <name type="common">Beet</name>
    <dbReference type="NCBI Taxonomy" id="3555"/>
    <lineage>
        <taxon>Eukaryota</taxon>
        <taxon>Viridiplantae</taxon>
        <taxon>Streptophyta</taxon>
        <taxon>Embryophyta</taxon>
        <taxon>Tracheophyta</taxon>
        <taxon>Spermatophyta</taxon>
        <taxon>Magnoliopsida</taxon>
        <taxon>eudicotyledons</taxon>
        <taxon>Gunneridae</taxon>
        <taxon>Pentapetalae</taxon>
        <taxon>Caryophyllales</taxon>
        <taxon>Chenopodiaceae</taxon>
        <taxon>Betoideae</taxon>
        <taxon>Beta</taxon>
    </lineage>
</organism>
<feature type="non-terminal residue" evidence="1">
    <location>
        <position position="1"/>
    </location>
</feature>
<proteinExistence type="predicted"/>
<dbReference type="OrthoDB" id="2016582at2759"/>
<name>A0A0J7YPB6_BETVV</name>